<sequence length="97" mass="11068">MELDMLLTCKVEGHVRETLMAQLEIASSPRMLIPASRGYYLSDYGFSRIARNGSRGTLQVSERASEDVKVRAQEQPGRRAEAWEQIEHMLRCPIEDT</sequence>
<dbReference type="RefSeq" id="WP_327788882.1">
    <property type="nucleotide sequence ID" value="NZ_JARGEQ010000083.1"/>
</dbReference>
<name>A0AAP4D698_9PROT</name>
<organism evidence="1 2">
    <name type="scientific">Marinimicrococcus flavescens</name>
    <dbReference type="NCBI Taxonomy" id="3031815"/>
    <lineage>
        <taxon>Bacteria</taxon>
        <taxon>Pseudomonadati</taxon>
        <taxon>Pseudomonadota</taxon>
        <taxon>Alphaproteobacteria</taxon>
        <taxon>Geminicoccales</taxon>
        <taxon>Geminicoccaceae</taxon>
        <taxon>Marinimicrococcus</taxon>
    </lineage>
</organism>
<evidence type="ECO:0000313" key="1">
    <source>
        <dbReference type="EMBL" id="MDF1586466.1"/>
    </source>
</evidence>
<evidence type="ECO:0000313" key="2">
    <source>
        <dbReference type="Proteomes" id="UP001301140"/>
    </source>
</evidence>
<gene>
    <name evidence="1" type="ORF">PZ740_08725</name>
</gene>
<dbReference type="EMBL" id="JARGEQ010000083">
    <property type="protein sequence ID" value="MDF1586466.1"/>
    <property type="molecule type" value="Genomic_DNA"/>
</dbReference>
<proteinExistence type="predicted"/>
<protein>
    <submittedName>
        <fullName evidence="1">Uncharacterized protein</fullName>
    </submittedName>
</protein>
<reference evidence="1 2" key="1">
    <citation type="submission" date="2023-03" db="EMBL/GenBank/DDBJ databases">
        <title>YIM 152171 draft genome.</title>
        <authorList>
            <person name="Yang Z."/>
        </authorList>
    </citation>
    <scope>NUCLEOTIDE SEQUENCE [LARGE SCALE GENOMIC DNA]</scope>
    <source>
        <strain evidence="1 2">YIM 152171</strain>
    </source>
</reference>
<accession>A0AAP4D698</accession>
<comment type="caution">
    <text evidence="1">The sequence shown here is derived from an EMBL/GenBank/DDBJ whole genome shotgun (WGS) entry which is preliminary data.</text>
</comment>
<dbReference type="AlphaFoldDB" id="A0AAP4D698"/>
<dbReference type="Proteomes" id="UP001301140">
    <property type="component" value="Unassembled WGS sequence"/>
</dbReference>
<keyword evidence="2" id="KW-1185">Reference proteome</keyword>